<dbReference type="AlphaFoldDB" id="A0A843XQM9"/>
<organism evidence="1 2">
    <name type="scientific">Colocasia esculenta</name>
    <name type="common">Wild taro</name>
    <name type="synonym">Arum esculentum</name>
    <dbReference type="NCBI Taxonomy" id="4460"/>
    <lineage>
        <taxon>Eukaryota</taxon>
        <taxon>Viridiplantae</taxon>
        <taxon>Streptophyta</taxon>
        <taxon>Embryophyta</taxon>
        <taxon>Tracheophyta</taxon>
        <taxon>Spermatophyta</taxon>
        <taxon>Magnoliopsida</taxon>
        <taxon>Liliopsida</taxon>
        <taxon>Araceae</taxon>
        <taxon>Aroideae</taxon>
        <taxon>Colocasieae</taxon>
        <taxon>Colocasia</taxon>
    </lineage>
</organism>
<evidence type="ECO:0000313" key="2">
    <source>
        <dbReference type="Proteomes" id="UP000652761"/>
    </source>
</evidence>
<proteinExistence type="predicted"/>
<dbReference type="Proteomes" id="UP000652761">
    <property type="component" value="Unassembled WGS sequence"/>
</dbReference>
<accession>A0A843XQM9</accession>
<name>A0A843XQM9_COLES</name>
<gene>
    <name evidence="1" type="ORF">Taro_054252</name>
</gene>
<comment type="caution">
    <text evidence="1">The sequence shown here is derived from an EMBL/GenBank/DDBJ whole genome shotgun (WGS) entry which is preliminary data.</text>
</comment>
<keyword evidence="2" id="KW-1185">Reference proteome</keyword>
<dbReference type="EMBL" id="NMUH01010744">
    <property type="protein sequence ID" value="MQM21217.1"/>
    <property type="molecule type" value="Genomic_DNA"/>
</dbReference>
<protein>
    <submittedName>
        <fullName evidence="1">Uncharacterized protein</fullName>
    </submittedName>
</protein>
<evidence type="ECO:0000313" key="1">
    <source>
        <dbReference type="EMBL" id="MQM21217.1"/>
    </source>
</evidence>
<sequence>MVCDAEVIWSPSRRRLVSLFLTVSLFVAPEPLREARRGTVVWPDYGGETSQQWQGARRAEEVGW</sequence>
<reference evidence="1" key="1">
    <citation type="submission" date="2017-07" db="EMBL/GenBank/DDBJ databases">
        <title>Taro Niue Genome Assembly and Annotation.</title>
        <authorList>
            <person name="Atibalentja N."/>
            <person name="Keating K."/>
            <person name="Fields C.J."/>
        </authorList>
    </citation>
    <scope>NUCLEOTIDE SEQUENCE</scope>
    <source>
        <strain evidence="1">Niue_2</strain>
        <tissue evidence="1">Leaf</tissue>
    </source>
</reference>